<evidence type="ECO:0000256" key="1">
    <source>
        <dbReference type="SAM" id="MobiDB-lite"/>
    </source>
</evidence>
<feature type="region of interest" description="Disordered" evidence="1">
    <location>
        <begin position="51"/>
        <end position="146"/>
    </location>
</feature>
<name>A0AAV6W2K1_9ARAC</name>
<keyword evidence="3" id="KW-1185">Reference proteome</keyword>
<reference evidence="2 3" key="1">
    <citation type="journal article" date="2022" name="Nat. Ecol. Evol.">
        <title>A masculinizing supergene underlies an exaggerated male reproductive morph in a spider.</title>
        <authorList>
            <person name="Hendrickx F."/>
            <person name="De Corte Z."/>
            <person name="Sonet G."/>
            <person name="Van Belleghem S.M."/>
            <person name="Kostlbacher S."/>
            <person name="Vangestel C."/>
        </authorList>
    </citation>
    <scope>NUCLEOTIDE SEQUENCE [LARGE SCALE GENOMIC DNA]</scope>
    <source>
        <strain evidence="2">W744_W776</strain>
    </source>
</reference>
<dbReference type="AlphaFoldDB" id="A0AAV6W2K1"/>
<accession>A0AAV6W2K1</accession>
<protein>
    <submittedName>
        <fullName evidence="2">Uncharacterized protein</fullName>
    </submittedName>
</protein>
<gene>
    <name evidence="2" type="ORF">JTE90_012694</name>
</gene>
<comment type="caution">
    <text evidence="2">The sequence shown here is derived from an EMBL/GenBank/DDBJ whole genome shotgun (WGS) entry which is preliminary data.</text>
</comment>
<evidence type="ECO:0000313" key="3">
    <source>
        <dbReference type="Proteomes" id="UP000827092"/>
    </source>
</evidence>
<dbReference type="EMBL" id="JAFNEN010000003">
    <property type="protein sequence ID" value="KAG8201624.1"/>
    <property type="molecule type" value="Genomic_DNA"/>
</dbReference>
<proteinExistence type="predicted"/>
<sequence length="234" mass="25924">MVRRRRRVCLQKPFFTPPNMAAGLLFLTCNLVLKGADRCDAFIEGELELDTRRERSSSTSSPTKTFPPPDVAPACPEETILFFQPRRERSQKTRQQSGSEKRTEQLPHSMPPPPQRTQGRRGLKGEEMPHALTTRPTNGGRGWSPKKKATATSQLLRISDKLVCCFGATCFDFLLFLCCGGDATREGMSRYKSIAVFGRSRGGLIFGVGQAGFLESFIVEFVDCISACQSVGSH</sequence>
<organism evidence="2 3">
    <name type="scientific">Oedothorax gibbosus</name>
    <dbReference type="NCBI Taxonomy" id="931172"/>
    <lineage>
        <taxon>Eukaryota</taxon>
        <taxon>Metazoa</taxon>
        <taxon>Ecdysozoa</taxon>
        <taxon>Arthropoda</taxon>
        <taxon>Chelicerata</taxon>
        <taxon>Arachnida</taxon>
        <taxon>Araneae</taxon>
        <taxon>Araneomorphae</taxon>
        <taxon>Entelegynae</taxon>
        <taxon>Araneoidea</taxon>
        <taxon>Linyphiidae</taxon>
        <taxon>Erigoninae</taxon>
        <taxon>Oedothorax</taxon>
    </lineage>
</organism>
<dbReference type="Proteomes" id="UP000827092">
    <property type="component" value="Unassembled WGS sequence"/>
</dbReference>
<evidence type="ECO:0000313" key="2">
    <source>
        <dbReference type="EMBL" id="KAG8201624.1"/>
    </source>
</evidence>